<dbReference type="AlphaFoldDB" id="A0A0F9TM27"/>
<keyword evidence="1" id="KW-1188">Viral release from host cell</keyword>
<evidence type="ECO:0000259" key="2">
    <source>
        <dbReference type="Pfam" id="PF17289"/>
    </source>
</evidence>
<comment type="caution">
    <text evidence="3">The sequence shown here is derived from an EMBL/GenBank/DDBJ whole genome shotgun (WGS) entry which is preliminary data.</text>
</comment>
<reference evidence="3" key="1">
    <citation type="journal article" date="2015" name="Nature">
        <title>Complex archaea that bridge the gap between prokaryotes and eukaryotes.</title>
        <authorList>
            <person name="Spang A."/>
            <person name="Saw J.H."/>
            <person name="Jorgensen S.L."/>
            <person name="Zaremba-Niedzwiedzka K."/>
            <person name="Martijn J."/>
            <person name="Lind A.E."/>
            <person name="van Eijk R."/>
            <person name="Schleper C."/>
            <person name="Guy L."/>
            <person name="Ettema T.J."/>
        </authorList>
    </citation>
    <scope>NUCLEOTIDE SEQUENCE</scope>
</reference>
<gene>
    <name evidence="3" type="ORF">LCGC14_0375290</name>
</gene>
<organism evidence="3">
    <name type="scientific">marine sediment metagenome</name>
    <dbReference type="NCBI Taxonomy" id="412755"/>
    <lineage>
        <taxon>unclassified sequences</taxon>
        <taxon>metagenomes</taxon>
        <taxon>ecological metagenomes</taxon>
    </lineage>
</organism>
<protein>
    <recommendedName>
        <fullName evidence="2">Terminase large subunit gp17-like C-terminal domain-containing protein</fullName>
    </recommendedName>
</protein>
<dbReference type="EMBL" id="LAZR01000301">
    <property type="protein sequence ID" value="KKN75972.1"/>
    <property type="molecule type" value="Genomic_DNA"/>
</dbReference>
<dbReference type="InterPro" id="IPR035421">
    <property type="entry name" value="Terminase_6C"/>
</dbReference>
<evidence type="ECO:0000256" key="1">
    <source>
        <dbReference type="ARBA" id="ARBA00022612"/>
    </source>
</evidence>
<dbReference type="InterPro" id="IPR027417">
    <property type="entry name" value="P-loop_NTPase"/>
</dbReference>
<dbReference type="NCBIfam" id="TIGR01630">
    <property type="entry name" value="psiM2_ORF9"/>
    <property type="match status" value="1"/>
</dbReference>
<dbReference type="Gene3D" id="3.40.50.300">
    <property type="entry name" value="P-loop containing nucleotide triphosphate hydrolases"/>
    <property type="match status" value="1"/>
</dbReference>
<dbReference type="Pfam" id="PF17289">
    <property type="entry name" value="Terminase_6C"/>
    <property type="match status" value="1"/>
</dbReference>
<dbReference type="InterPro" id="IPR006517">
    <property type="entry name" value="Phage_terminase_lsu-like_C"/>
</dbReference>
<sequence length="499" mass="56616">MNLAAIEAFPEDGEIDRELVKKQGLKGMVECSWGQLEPGPFIDNWHIQEICDHLEAVTAGEIKRLIINIPPGFMKSLLVSVMWPLWVWTVDPGHKWIYASYDAGLSLRDARKMRNIIESTWWRARWPEVRLPIQSSRSAKEFDNNHGGFRFSTSVAGGATGRHSHTQVVDDPHKPLDLEDSIGESRKAIESAVAWWTGTMSNRIADPNRFARVIVMQRLHENDLTGAMLEKMQEDGEQYEQLRLPMRFEPKTHCVTSVGLDHRTQDGELLWKNRFDEPAVISLEKGLQSTRNISSQLQQRPSPAGGNIIKTEWIKEYGVPGSRFEKLPHLSSMRLEQSWDCTFKGKDTSDYVVGQVWGFIDQYAFLLDQVRGQWSFLKTIREFEVLCSKWPTAWVKRVEDKANGPAVQSALEQKIPGIEMVNPEGGKGVRLEACEGLFEGGCVYFPPENLHPWVKITKHELTNFPTAAHDDCVDTTSQALLPLAKGDRLQELRAAMANM</sequence>
<proteinExistence type="predicted"/>
<name>A0A0F9TM27_9ZZZZ</name>
<feature type="domain" description="Terminase large subunit gp17-like C-terminal" evidence="2">
    <location>
        <begin position="338"/>
        <end position="481"/>
    </location>
</feature>
<accession>A0A0F9TM27</accession>
<evidence type="ECO:0000313" key="3">
    <source>
        <dbReference type="EMBL" id="KKN75972.1"/>
    </source>
</evidence>